<dbReference type="Pfam" id="PF03073">
    <property type="entry name" value="TspO_MBR"/>
    <property type="match status" value="1"/>
</dbReference>
<feature type="transmembrane region" description="Helical" evidence="6">
    <location>
        <begin position="79"/>
        <end position="96"/>
    </location>
</feature>
<organism evidence="7 8">
    <name type="scientific">Faecalispora sporosphaeroides</name>
    <dbReference type="NCBI Taxonomy" id="1549"/>
    <lineage>
        <taxon>Bacteria</taxon>
        <taxon>Bacillati</taxon>
        <taxon>Bacillota</taxon>
        <taxon>Clostridia</taxon>
        <taxon>Eubacteriales</taxon>
        <taxon>Oscillospiraceae</taxon>
        <taxon>Faecalispora</taxon>
    </lineage>
</organism>
<comment type="subcellular location">
    <subcellularLocation>
        <location evidence="1">Membrane</location>
        <topology evidence="1">Multi-pass membrane protein</topology>
    </subcellularLocation>
</comment>
<dbReference type="Gene3D" id="1.20.1260.100">
    <property type="entry name" value="TspO/MBR protein"/>
    <property type="match status" value="1"/>
</dbReference>
<feature type="transmembrane region" description="Helical" evidence="6">
    <location>
        <begin position="46"/>
        <end position="67"/>
    </location>
</feature>
<comment type="similarity">
    <text evidence="2">Belongs to the TspO/BZRP family.</text>
</comment>
<dbReference type="CDD" id="cd15904">
    <property type="entry name" value="TSPO_MBR"/>
    <property type="match status" value="1"/>
</dbReference>
<comment type="caution">
    <text evidence="7">The sequence shown here is derived from an EMBL/GenBank/DDBJ whole genome shotgun (WGS) entry which is preliminary data.</text>
</comment>
<evidence type="ECO:0000256" key="6">
    <source>
        <dbReference type="SAM" id="Phobius"/>
    </source>
</evidence>
<dbReference type="PANTHER" id="PTHR10057">
    <property type="entry name" value="PERIPHERAL-TYPE BENZODIAZEPINE RECEPTOR"/>
    <property type="match status" value="1"/>
</dbReference>
<dbReference type="Proteomes" id="UP000754750">
    <property type="component" value="Unassembled WGS sequence"/>
</dbReference>
<gene>
    <name evidence="7" type="ORF">E7512_09060</name>
</gene>
<dbReference type="AlphaFoldDB" id="A0A928KVK3"/>
<evidence type="ECO:0000256" key="4">
    <source>
        <dbReference type="ARBA" id="ARBA00022989"/>
    </source>
</evidence>
<accession>A0A928KVK3</accession>
<dbReference type="GO" id="GO:0016020">
    <property type="term" value="C:membrane"/>
    <property type="evidence" value="ECO:0007669"/>
    <property type="project" value="UniProtKB-SubCell"/>
</dbReference>
<sequence length="156" mass="17851">MKFRGKTLLICIAVPLLTGGLAGFISRDSMGTFAALNQPPLSPPGWLFPVVWTILYLCMGIASYLILTSGSPQEKIGKAIRLYGWQLLFNFFWPLWFFRLQLYFFAFFWLIALWGLLLSTILSFFRISKAAAYWMLPYLLWVTFAGYLNLGIALLN</sequence>
<evidence type="ECO:0000256" key="1">
    <source>
        <dbReference type="ARBA" id="ARBA00004141"/>
    </source>
</evidence>
<keyword evidence="3 6" id="KW-0812">Transmembrane</keyword>
<dbReference type="PANTHER" id="PTHR10057:SF0">
    <property type="entry name" value="TRANSLOCATOR PROTEIN"/>
    <property type="match status" value="1"/>
</dbReference>
<dbReference type="GO" id="GO:0033013">
    <property type="term" value="P:tetrapyrrole metabolic process"/>
    <property type="evidence" value="ECO:0007669"/>
    <property type="project" value="UniProtKB-ARBA"/>
</dbReference>
<dbReference type="PIRSF" id="PIRSF005859">
    <property type="entry name" value="PBR"/>
    <property type="match status" value="1"/>
</dbReference>
<dbReference type="RefSeq" id="WP_326840476.1">
    <property type="nucleotide sequence ID" value="NZ_SVNY01000004.1"/>
</dbReference>
<reference evidence="7" key="1">
    <citation type="submission" date="2019-04" db="EMBL/GenBank/DDBJ databases">
        <title>Evolution of Biomass-Degrading Anaerobic Consortia Revealed by Metagenomics.</title>
        <authorList>
            <person name="Peng X."/>
        </authorList>
    </citation>
    <scope>NUCLEOTIDE SEQUENCE</scope>
    <source>
        <strain evidence="7">SIG551</strain>
    </source>
</reference>
<keyword evidence="5 6" id="KW-0472">Membrane</keyword>
<evidence type="ECO:0000313" key="8">
    <source>
        <dbReference type="Proteomes" id="UP000754750"/>
    </source>
</evidence>
<evidence type="ECO:0000256" key="2">
    <source>
        <dbReference type="ARBA" id="ARBA00007524"/>
    </source>
</evidence>
<evidence type="ECO:0000313" key="7">
    <source>
        <dbReference type="EMBL" id="MBE6833711.1"/>
    </source>
</evidence>
<dbReference type="InterPro" id="IPR004307">
    <property type="entry name" value="TspO_MBR"/>
</dbReference>
<dbReference type="FunFam" id="1.20.1260.100:FF:000001">
    <property type="entry name" value="translocator protein 2"/>
    <property type="match status" value="1"/>
</dbReference>
<proteinExistence type="inferred from homology"/>
<feature type="transmembrane region" description="Helical" evidence="6">
    <location>
        <begin position="102"/>
        <end position="125"/>
    </location>
</feature>
<protein>
    <submittedName>
        <fullName evidence="7">Tryptophan-rich sensory protein</fullName>
    </submittedName>
</protein>
<dbReference type="InterPro" id="IPR038330">
    <property type="entry name" value="TspO/MBR-related_sf"/>
</dbReference>
<keyword evidence="4 6" id="KW-1133">Transmembrane helix</keyword>
<name>A0A928KVK3_9FIRM</name>
<dbReference type="EMBL" id="SVNY01000004">
    <property type="protein sequence ID" value="MBE6833711.1"/>
    <property type="molecule type" value="Genomic_DNA"/>
</dbReference>
<evidence type="ECO:0000256" key="5">
    <source>
        <dbReference type="ARBA" id="ARBA00023136"/>
    </source>
</evidence>
<feature type="transmembrane region" description="Helical" evidence="6">
    <location>
        <begin position="132"/>
        <end position="155"/>
    </location>
</feature>
<evidence type="ECO:0000256" key="3">
    <source>
        <dbReference type="ARBA" id="ARBA00022692"/>
    </source>
</evidence>